<dbReference type="GO" id="GO:0022625">
    <property type="term" value="C:cytosolic large ribosomal subunit"/>
    <property type="evidence" value="ECO:0007669"/>
    <property type="project" value="UniProtKB-UniRule"/>
</dbReference>
<dbReference type="NCBIfam" id="TIGR03654">
    <property type="entry name" value="L6_bact"/>
    <property type="match status" value="1"/>
</dbReference>
<dbReference type="FunFam" id="3.90.930.12:FF:000002">
    <property type="entry name" value="50S ribosomal protein L6"/>
    <property type="match status" value="1"/>
</dbReference>
<dbReference type="InterPro" id="IPR000702">
    <property type="entry name" value="Ribosomal_uL6-like"/>
</dbReference>
<dbReference type="STRING" id="1703770.AMJ39_00625"/>
<keyword evidence="2 5" id="KW-0694">RNA-binding</keyword>
<dbReference type="PRINTS" id="PR00059">
    <property type="entry name" value="RIBOSOMALL6"/>
</dbReference>
<dbReference type="GO" id="GO:0019843">
    <property type="term" value="F:rRNA binding"/>
    <property type="evidence" value="ECO:0007669"/>
    <property type="project" value="UniProtKB-UniRule"/>
</dbReference>
<dbReference type="PIRSF" id="PIRSF002162">
    <property type="entry name" value="Ribosomal_L6"/>
    <property type="match status" value="1"/>
</dbReference>
<dbReference type="PATRIC" id="fig|1703770.3.peg.198"/>
<comment type="subunit">
    <text evidence="5">Part of the 50S ribosomal subunit.</text>
</comment>
<comment type="caution">
    <text evidence="9">The sequence shown here is derived from an EMBL/GenBank/DDBJ whole genome shotgun (WGS) entry which is preliminary data.</text>
</comment>
<evidence type="ECO:0000256" key="3">
    <source>
        <dbReference type="ARBA" id="ARBA00022980"/>
    </source>
</evidence>
<dbReference type="Proteomes" id="UP000052008">
    <property type="component" value="Unassembled WGS sequence"/>
</dbReference>
<keyword evidence="4 5" id="KW-0687">Ribonucleoprotein</keyword>
<evidence type="ECO:0000256" key="7">
    <source>
        <dbReference type="RuleBase" id="RU003870"/>
    </source>
</evidence>
<reference evidence="9 10" key="1">
    <citation type="journal article" date="2015" name="Microbiome">
        <title>Genomic resolution of linkages in carbon, nitrogen, and sulfur cycling among widespread estuary sediment bacteria.</title>
        <authorList>
            <person name="Baker B.J."/>
            <person name="Lazar C.S."/>
            <person name="Teske A.P."/>
            <person name="Dick G.J."/>
        </authorList>
    </citation>
    <scope>NUCLEOTIDE SEQUENCE [LARGE SCALE GENOMIC DNA]</scope>
    <source>
        <strain evidence="9">DG_24</strain>
    </source>
</reference>
<comment type="function">
    <text evidence="5 7">This protein binds to the 23S rRNA, and is important in its secondary structure. It is located near the subunit interface in the base of the L7/L12 stalk, and near the tRNA binding site of the peptidyltransferase center.</text>
</comment>
<dbReference type="PANTHER" id="PTHR11655">
    <property type="entry name" value="60S/50S RIBOSOMAL PROTEIN L6/L9"/>
    <property type="match status" value="1"/>
</dbReference>
<feature type="domain" description="Large ribosomal subunit protein uL6 alpha-beta" evidence="8">
    <location>
        <begin position="91"/>
        <end position="172"/>
    </location>
</feature>
<name>A0A0S7WVR9_UNCT6</name>
<dbReference type="HAMAP" id="MF_01365_B">
    <property type="entry name" value="Ribosomal_uL6_B"/>
    <property type="match status" value="1"/>
</dbReference>
<evidence type="ECO:0000313" key="10">
    <source>
        <dbReference type="Proteomes" id="UP000052008"/>
    </source>
</evidence>
<organism evidence="9 10">
    <name type="scientific">candidate division TA06 bacterium DG_24</name>
    <dbReference type="NCBI Taxonomy" id="1703770"/>
    <lineage>
        <taxon>Bacteria</taxon>
        <taxon>Bacteria division TA06</taxon>
    </lineage>
</organism>
<sequence>MSRVGFKPIEIPDGVTVDLSGHTISVTGPKGKLTRSLHPSMKVMVEQGRIRVERPSDGSGHRSLHGLTRSLVANMVLGVSRGFEKVLEVWGIGYRAQVTGEGLALSVGYSSVVTIPNIEGIEFVAESVRGVEKELTTKIVVRGADKERVGEVAAKIRSIRPAEPYKGKGIRYEGEYVRRKAGKTGI</sequence>
<dbReference type="SUPFAM" id="SSF56053">
    <property type="entry name" value="Ribosomal protein L6"/>
    <property type="match status" value="2"/>
</dbReference>
<dbReference type="Pfam" id="PF00347">
    <property type="entry name" value="Ribosomal_L6"/>
    <property type="match status" value="2"/>
</dbReference>
<dbReference type="PANTHER" id="PTHR11655:SF14">
    <property type="entry name" value="LARGE RIBOSOMAL SUBUNIT PROTEIN UL6M"/>
    <property type="match status" value="1"/>
</dbReference>
<dbReference type="Gene3D" id="3.90.930.12">
    <property type="entry name" value="Ribosomal protein L6, alpha-beta domain"/>
    <property type="match status" value="2"/>
</dbReference>
<dbReference type="InterPro" id="IPR019906">
    <property type="entry name" value="Ribosomal_uL6_bac-type"/>
</dbReference>
<keyword evidence="1 5" id="KW-0699">rRNA-binding</keyword>
<proteinExistence type="inferred from homology"/>
<evidence type="ECO:0000256" key="1">
    <source>
        <dbReference type="ARBA" id="ARBA00022730"/>
    </source>
</evidence>
<dbReference type="GO" id="GO:0003735">
    <property type="term" value="F:structural constituent of ribosome"/>
    <property type="evidence" value="ECO:0007669"/>
    <property type="project" value="UniProtKB-UniRule"/>
</dbReference>
<gene>
    <name evidence="5" type="primary">rplF</name>
    <name evidence="9" type="ORF">AMJ39_00625</name>
</gene>
<evidence type="ECO:0000259" key="8">
    <source>
        <dbReference type="Pfam" id="PF00347"/>
    </source>
</evidence>
<dbReference type="GO" id="GO:0002181">
    <property type="term" value="P:cytoplasmic translation"/>
    <property type="evidence" value="ECO:0007669"/>
    <property type="project" value="TreeGrafter"/>
</dbReference>
<evidence type="ECO:0000313" key="9">
    <source>
        <dbReference type="EMBL" id="KPJ54285.1"/>
    </source>
</evidence>
<feature type="domain" description="Large ribosomal subunit protein uL6 alpha-beta" evidence="8">
    <location>
        <begin position="11"/>
        <end position="82"/>
    </location>
</feature>
<protein>
    <recommendedName>
        <fullName evidence="5">Large ribosomal subunit protein uL6</fullName>
    </recommendedName>
</protein>
<dbReference type="InterPro" id="IPR020040">
    <property type="entry name" value="Ribosomal_uL6_a/b-dom"/>
</dbReference>
<dbReference type="InterPro" id="IPR036789">
    <property type="entry name" value="Ribosomal_uL6-like_a/b-dom_sf"/>
</dbReference>
<accession>A0A0S7WVR9</accession>
<dbReference type="EMBL" id="LIZS01000004">
    <property type="protein sequence ID" value="KPJ54285.1"/>
    <property type="molecule type" value="Genomic_DNA"/>
</dbReference>
<comment type="similarity">
    <text evidence="5 6">Belongs to the universal ribosomal protein uL6 family.</text>
</comment>
<evidence type="ECO:0000256" key="6">
    <source>
        <dbReference type="RuleBase" id="RU003869"/>
    </source>
</evidence>
<evidence type="ECO:0000256" key="4">
    <source>
        <dbReference type="ARBA" id="ARBA00023274"/>
    </source>
</evidence>
<keyword evidence="3 5" id="KW-0689">Ribosomal protein</keyword>
<evidence type="ECO:0000256" key="5">
    <source>
        <dbReference type="HAMAP-Rule" id="MF_01365"/>
    </source>
</evidence>
<evidence type="ECO:0000256" key="2">
    <source>
        <dbReference type="ARBA" id="ARBA00022884"/>
    </source>
</evidence>
<dbReference type="AlphaFoldDB" id="A0A0S7WVR9"/>